<feature type="signal peptide" evidence="1">
    <location>
        <begin position="1"/>
        <end position="20"/>
    </location>
</feature>
<keyword evidence="3" id="KW-1185">Reference proteome</keyword>
<gene>
    <name evidence="2" type="ORF">Q2T77_08830</name>
</gene>
<dbReference type="RefSeq" id="WP_286525493.1">
    <property type="nucleotide sequence ID" value="NZ_JAUJZH010000005.1"/>
</dbReference>
<sequence length="157" mass="17190">MKLPSLLAGACLLLPGLALAQADISQVWINPGFYSLHFDRNKGLEDANPGIGIEWPIDKTFSATAGRFRNSDRDYSNYIGLYVMPFEFHGVKLGAVVGGFDGYQMTNNGGWFPALIPTAAIEGKHWGLNIAIIPSIKDKLYGAISFQLKYRFSDGSD</sequence>
<evidence type="ECO:0000256" key="1">
    <source>
        <dbReference type="SAM" id="SignalP"/>
    </source>
</evidence>
<protein>
    <submittedName>
        <fullName evidence="2">Uncharacterized protein</fullName>
    </submittedName>
</protein>
<proteinExistence type="predicted"/>
<accession>A0ABT8S0D8</accession>
<reference evidence="2" key="1">
    <citation type="submission" date="2023-06" db="EMBL/GenBank/DDBJ databases">
        <authorList>
            <person name="Jiang Y."/>
            <person name="Liu Q."/>
        </authorList>
    </citation>
    <scope>NUCLEOTIDE SEQUENCE</scope>
    <source>
        <strain evidence="2">CGMCC 1.12090</strain>
    </source>
</reference>
<keyword evidence="1" id="KW-0732">Signal</keyword>
<evidence type="ECO:0000313" key="2">
    <source>
        <dbReference type="EMBL" id="MDO1532391.1"/>
    </source>
</evidence>
<evidence type="ECO:0000313" key="3">
    <source>
        <dbReference type="Proteomes" id="UP001169027"/>
    </source>
</evidence>
<name>A0ABT8S0D8_9BURK</name>
<dbReference type="Proteomes" id="UP001169027">
    <property type="component" value="Unassembled WGS sequence"/>
</dbReference>
<dbReference type="Gene3D" id="2.40.160.20">
    <property type="match status" value="1"/>
</dbReference>
<feature type="chain" id="PRO_5046627558" evidence="1">
    <location>
        <begin position="21"/>
        <end position="157"/>
    </location>
</feature>
<dbReference type="EMBL" id="JAUKVY010000005">
    <property type="protein sequence ID" value="MDO1532391.1"/>
    <property type="molecule type" value="Genomic_DNA"/>
</dbReference>
<comment type="caution">
    <text evidence="2">The sequence shown here is derived from an EMBL/GenBank/DDBJ whole genome shotgun (WGS) entry which is preliminary data.</text>
</comment>
<organism evidence="2 3">
    <name type="scientific">Variovorax ginsengisoli</name>
    <dbReference type="NCBI Taxonomy" id="363844"/>
    <lineage>
        <taxon>Bacteria</taxon>
        <taxon>Pseudomonadati</taxon>
        <taxon>Pseudomonadota</taxon>
        <taxon>Betaproteobacteria</taxon>
        <taxon>Burkholderiales</taxon>
        <taxon>Comamonadaceae</taxon>
        <taxon>Variovorax</taxon>
    </lineage>
</organism>